<keyword evidence="4" id="KW-1185">Reference proteome</keyword>
<dbReference type="PANTHER" id="PTHR38013">
    <property type="entry name" value="GLYCOPROTEIN/POLYSACCHARIDE METABOLISM"/>
    <property type="match status" value="1"/>
</dbReference>
<feature type="signal peptide" evidence="2">
    <location>
        <begin position="1"/>
        <end position="22"/>
    </location>
</feature>
<reference evidence="3 4" key="1">
    <citation type="journal article" date="2016" name="MBio">
        <title>Lateral Gene Transfer in a Heavy Metal-Contaminated-Groundwater Microbial Community.</title>
        <authorList>
            <person name="Hemme C.L."/>
            <person name="Green S.J."/>
            <person name="Rishishwar L."/>
            <person name="Prakash O."/>
            <person name="Pettenato A."/>
            <person name="Chakraborty R."/>
            <person name="Deutschbauer A.M."/>
            <person name="Van Nostrand J.D."/>
            <person name="Wu L."/>
            <person name="He Z."/>
            <person name="Jordan I.K."/>
            <person name="Hazen T.C."/>
            <person name="Arkin A.P."/>
            <person name="Kostka J.E."/>
            <person name="Zhou J."/>
        </authorList>
    </citation>
    <scope>NUCLEOTIDE SEQUENCE [LARGE SCALE GENOMIC DNA]</scope>
    <source>
        <strain evidence="3 4">FW104-T7</strain>
    </source>
</reference>
<evidence type="ECO:0000313" key="3">
    <source>
        <dbReference type="EMBL" id="KZC24289.1"/>
    </source>
</evidence>
<feature type="compositionally biased region" description="Polar residues" evidence="1">
    <location>
        <begin position="21"/>
        <end position="30"/>
    </location>
</feature>
<dbReference type="InterPro" id="IPR053196">
    <property type="entry name" value="Lipoprotein_YbaY-like"/>
</dbReference>
<sequence length="293" mass="30394">MRKTVLSLMSVAALALAGCSNAPNSSESTGSTAPAAAKTASAAPQIPSQVSGSITLRAGTPAPSANATLVLNLVDVSSTAAGSAPLASKTSPAGAFPQPFTLSFNPAEVKPGDLYVIQATLTDGDRKYTMPIQAPVLARDSKNDGVAIELMAEQTPSEKILAEFADAKAQIGGMKISHGTKLEANDSRGWQLFRQAGEVKYIREEVDYGDKGYTSTDYAYKDGKPWAIVQETKASRDGKPSAIDRAGWSEDGTLVLKQHQVGSDVQALDPAAAGTLKKQAIAILGMATGGKNK</sequence>
<evidence type="ECO:0000256" key="1">
    <source>
        <dbReference type="SAM" id="MobiDB-lite"/>
    </source>
</evidence>
<keyword evidence="2" id="KW-0732">Signal</keyword>
<feature type="compositionally biased region" description="Low complexity" evidence="1">
    <location>
        <begin position="31"/>
        <end position="44"/>
    </location>
</feature>
<dbReference type="RefSeq" id="WP_063107657.1">
    <property type="nucleotide sequence ID" value="NZ_LVJS01000030.1"/>
</dbReference>
<evidence type="ECO:0000256" key="2">
    <source>
        <dbReference type="SAM" id="SignalP"/>
    </source>
</evidence>
<accession>A0A154QJB6</accession>
<dbReference type="Pfam" id="PF09619">
    <property type="entry name" value="YscW"/>
    <property type="match status" value="1"/>
</dbReference>
<evidence type="ECO:0008006" key="5">
    <source>
        <dbReference type="Google" id="ProtNLM"/>
    </source>
</evidence>
<feature type="region of interest" description="Disordered" evidence="1">
    <location>
        <begin position="21"/>
        <end position="44"/>
    </location>
</feature>
<dbReference type="AlphaFoldDB" id="A0A154QJB6"/>
<dbReference type="Proteomes" id="UP000076131">
    <property type="component" value="Unassembled WGS sequence"/>
</dbReference>
<dbReference type="STRING" id="416169.RHOFW104T7_09365"/>
<evidence type="ECO:0000313" key="4">
    <source>
        <dbReference type="Proteomes" id="UP000076131"/>
    </source>
</evidence>
<dbReference type="EMBL" id="LVJS01000030">
    <property type="protein sequence ID" value="KZC24289.1"/>
    <property type="molecule type" value="Genomic_DNA"/>
</dbReference>
<feature type="chain" id="PRO_5007599966" description="Lipoprotein" evidence="2">
    <location>
        <begin position="23"/>
        <end position="293"/>
    </location>
</feature>
<proteinExistence type="predicted"/>
<protein>
    <recommendedName>
        <fullName evidence="5">Lipoprotein</fullName>
    </recommendedName>
</protein>
<dbReference type="InterPro" id="IPR039366">
    <property type="entry name" value="Pilotin"/>
</dbReference>
<name>A0A154QJB6_9GAMM</name>
<organism evidence="3 4">
    <name type="scientific">Rhodanobacter thiooxydans</name>
    <dbReference type="NCBI Taxonomy" id="416169"/>
    <lineage>
        <taxon>Bacteria</taxon>
        <taxon>Pseudomonadati</taxon>
        <taxon>Pseudomonadota</taxon>
        <taxon>Gammaproteobacteria</taxon>
        <taxon>Lysobacterales</taxon>
        <taxon>Rhodanobacteraceae</taxon>
        <taxon>Rhodanobacter</taxon>
    </lineage>
</organism>
<dbReference type="PROSITE" id="PS51257">
    <property type="entry name" value="PROKAR_LIPOPROTEIN"/>
    <property type="match status" value="1"/>
</dbReference>
<comment type="caution">
    <text evidence="3">The sequence shown here is derived from an EMBL/GenBank/DDBJ whole genome shotgun (WGS) entry which is preliminary data.</text>
</comment>
<dbReference type="PANTHER" id="PTHR38013:SF1">
    <property type="entry name" value="GLYCOPROTEIN_POLYSACCHARIDE METABOLISM"/>
    <property type="match status" value="1"/>
</dbReference>
<gene>
    <name evidence="3" type="ORF">RHOFW104T7_09365</name>
</gene>